<dbReference type="PANTHER" id="PTHR30537:SF72">
    <property type="entry name" value="LYSR FAMILY TRANSCRIPTIONAL REGULATOR"/>
    <property type="match status" value="1"/>
</dbReference>
<dbReference type="CDD" id="cd08422">
    <property type="entry name" value="PBP2_CrgA_like"/>
    <property type="match status" value="1"/>
</dbReference>
<evidence type="ECO:0000256" key="1">
    <source>
        <dbReference type="ARBA" id="ARBA00009437"/>
    </source>
</evidence>
<dbReference type="Proteomes" id="UP000310016">
    <property type="component" value="Unassembled WGS sequence"/>
</dbReference>
<evidence type="ECO:0000259" key="5">
    <source>
        <dbReference type="PROSITE" id="PS50931"/>
    </source>
</evidence>
<dbReference type="GO" id="GO:0006351">
    <property type="term" value="P:DNA-templated transcription"/>
    <property type="evidence" value="ECO:0007669"/>
    <property type="project" value="TreeGrafter"/>
</dbReference>
<keyword evidence="7" id="KW-1185">Reference proteome</keyword>
<sequence length="307" mass="33493">MDALNLFDAFIVSAQAGSFSAAARRLGLTPAAVSKNVARLEAQLGVRLFHRSTRRLTLTDRGEQFLHEAGEPYAQLQAAFSRAAEDDGQPAGVLKVSMGVAFGREYLVPLLDEFLRRYPAIVPDWQFDNRPVDLVGGGFDAAIGGGIALNQGVVLRELAPAHVIVVASPAYMATRSMPMHPADLAQLEGIARRSGATGRQYAWTLRNGAGEQVAADYRARLIFDDPDAMAHAAMLGHGIALLPMAHAVRWLARGDLIRLLPGWYAELGSICLYYPNRRLLPPKTRVFVDFIVEAFREKGLAARFDGR</sequence>
<comment type="caution">
    <text evidence="6">The sequence shown here is derived from an EMBL/GenBank/DDBJ whole genome shotgun (WGS) entry which is preliminary data.</text>
</comment>
<dbReference type="AlphaFoldDB" id="A0A4U0Q0T7"/>
<dbReference type="Pfam" id="PF00126">
    <property type="entry name" value="HTH_1"/>
    <property type="match status" value="1"/>
</dbReference>
<dbReference type="RefSeq" id="WP_136772724.1">
    <property type="nucleotide sequence ID" value="NZ_CP156074.1"/>
</dbReference>
<dbReference type="GO" id="GO:0003700">
    <property type="term" value="F:DNA-binding transcription factor activity"/>
    <property type="evidence" value="ECO:0007669"/>
    <property type="project" value="InterPro"/>
</dbReference>
<dbReference type="PRINTS" id="PR00039">
    <property type="entry name" value="HTHLYSR"/>
</dbReference>
<evidence type="ECO:0000313" key="7">
    <source>
        <dbReference type="Proteomes" id="UP000310016"/>
    </source>
</evidence>
<dbReference type="GO" id="GO:0043565">
    <property type="term" value="F:sequence-specific DNA binding"/>
    <property type="evidence" value="ECO:0007669"/>
    <property type="project" value="TreeGrafter"/>
</dbReference>
<dbReference type="PROSITE" id="PS50931">
    <property type="entry name" value="HTH_LYSR"/>
    <property type="match status" value="1"/>
</dbReference>
<keyword evidence="3" id="KW-0238">DNA-binding</keyword>
<dbReference type="InterPro" id="IPR005119">
    <property type="entry name" value="LysR_subst-bd"/>
</dbReference>
<dbReference type="OrthoDB" id="9178040at2"/>
<dbReference type="Pfam" id="PF03466">
    <property type="entry name" value="LysR_substrate"/>
    <property type="match status" value="1"/>
</dbReference>
<organism evidence="6 7">
    <name type="scientific">Chitiniphilus eburneus</name>
    <dbReference type="NCBI Taxonomy" id="2571148"/>
    <lineage>
        <taxon>Bacteria</taxon>
        <taxon>Pseudomonadati</taxon>
        <taxon>Pseudomonadota</taxon>
        <taxon>Betaproteobacteria</taxon>
        <taxon>Neisseriales</taxon>
        <taxon>Chitinibacteraceae</taxon>
        <taxon>Chitiniphilus</taxon>
    </lineage>
</organism>
<dbReference type="EMBL" id="SUMF01000006">
    <property type="protein sequence ID" value="TJZ74200.1"/>
    <property type="molecule type" value="Genomic_DNA"/>
</dbReference>
<comment type="similarity">
    <text evidence="1">Belongs to the LysR transcriptional regulatory family.</text>
</comment>
<evidence type="ECO:0000256" key="3">
    <source>
        <dbReference type="ARBA" id="ARBA00023125"/>
    </source>
</evidence>
<dbReference type="InterPro" id="IPR036390">
    <property type="entry name" value="WH_DNA-bd_sf"/>
</dbReference>
<dbReference type="InterPro" id="IPR000847">
    <property type="entry name" value="LysR_HTH_N"/>
</dbReference>
<dbReference type="FunFam" id="1.10.10.10:FF:000001">
    <property type="entry name" value="LysR family transcriptional regulator"/>
    <property type="match status" value="1"/>
</dbReference>
<reference evidence="6 7" key="1">
    <citation type="submission" date="2019-04" db="EMBL/GenBank/DDBJ databases">
        <title>Chitiniphilus eburnea sp. nov., a novel chitinolytic bacterium isolated from aquaculture sludge.</title>
        <authorList>
            <person name="Sheng M."/>
        </authorList>
    </citation>
    <scope>NUCLEOTIDE SEQUENCE [LARGE SCALE GENOMIC DNA]</scope>
    <source>
        <strain evidence="6 7">HX-2-15</strain>
    </source>
</reference>
<protein>
    <submittedName>
        <fullName evidence="6">LysR family transcriptional regulator</fullName>
    </submittedName>
</protein>
<gene>
    <name evidence="6" type="ORF">FAZ21_07875</name>
</gene>
<accession>A0A4U0Q0T7</accession>
<evidence type="ECO:0000256" key="2">
    <source>
        <dbReference type="ARBA" id="ARBA00023015"/>
    </source>
</evidence>
<dbReference type="SUPFAM" id="SSF46785">
    <property type="entry name" value="Winged helix' DNA-binding domain"/>
    <property type="match status" value="1"/>
</dbReference>
<keyword evidence="4" id="KW-0804">Transcription</keyword>
<feature type="domain" description="HTH lysR-type" evidence="5">
    <location>
        <begin position="1"/>
        <end position="59"/>
    </location>
</feature>
<evidence type="ECO:0000256" key="4">
    <source>
        <dbReference type="ARBA" id="ARBA00023163"/>
    </source>
</evidence>
<dbReference type="SUPFAM" id="SSF53850">
    <property type="entry name" value="Periplasmic binding protein-like II"/>
    <property type="match status" value="1"/>
</dbReference>
<dbReference type="PANTHER" id="PTHR30537">
    <property type="entry name" value="HTH-TYPE TRANSCRIPTIONAL REGULATOR"/>
    <property type="match status" value="1"/>
</dbReference>
<dbReference type="InterPro" id="IPR058163">
    <property type="entry name" value="LysR-type_TF_proteobact-type"/>
</dbReference>
<evidence type="ECO:0000313" key="6">
    <source>
        <dbReference type="EMBL" id="TJZ74200.1"/>
    </source>
</evidence>
<proteinExistence type="inferred from homology"/>
<dbReference type="InterPro" id="IPR036388">
    <property type="entry name" value="WH-like_DNA-bd_sf"/>
</dbReference>
<dbReference type="Gene3D" id="3.40.190.290">
    <property type="match status" value="1"/>
</dbReference>
<dbReference type="Gene3D" id="1.10.10.10">
    <property type="entry name" value="Winged helix-like DNA-binding domain superfamily/Winged helix DNA-binding domain"/>
    <property type="match status" value="1"/>
</dbReference>
<keyword evidence="2" id="KW-0805">Transcription regulation</keyword>
<name>A0A4U0Q0T7_9NEIS</name>